<evidence type="ECO:0000313" key="5">
    <source>
        <dbReference type="EMBL" id="AML51758.1"/>
    </source>
</evidence>
<dbReference type="EMBL" id="CP014327">
    <property type="protein sequence ID" value="AML51758.1"/>
    <property type="molecule type" value="Genomic_DNA"/>
</dbReference>
<dbReference type="Pfam" id="PF00871">
    <property type="entry name" value="Acetate_kinase"/>
    <property type="match status" value="1"/>
</dbReference>
<dbReference type="RefSeq" id="WP_039001725.1">
    <property type="nucleotide sequence ID" value="NZ_CP014327.1"/>
</dbReference>
<dbReference type="Gene3D" id="3.30.420.40">
    <property type="match status" value="1"/>
</dbReference>
<dbReference type="PANTHER" id="PTHR21060">
    <property type="entry name" value="ACETATE KINASE"/>
    <property type="match status" value="1"/>
</dbReference>
<evidence type="ECO:0000256" key="1">
    <source>
        <dbReference type="ARBA" id="ARBA00022679"/>
    </source>
</evidence>
<proteinExistence type="predicted"/>
<dbReference type="PANTHER" id="PTHR21060:SF21">
    <property type="entry name" value="ACETATE KINASE"/>
    <property type="match status" value="1"/>
</dbReference>
<reference evidence="5 6" key="1">
    <citation type="submission" date="2016-02" db="EMBL/GenBank/DDBJ databases">
        <title>Complete genome sequence of Halocynthiibacter arcticus PAMC 20958t from arctic marine sediment.</title>
        <authorList>
            <person name="Lee Y.M."/>
            <person name="Baek K."/>
            <person name="Lee H.K."/>
            <person name="Shin S.C."/>
        </authorList>
    </citation>
    <scope>NUCLEOTIDE SEQUENCE [LARGE SCALE GENOMIC DNA]</scope>
    <source>
        <strain evidence="5">PAMC 20958</strain>
    </source>
</reference>
<dbReference type="STRING" id="1579316.RC74_11230"/>
<keyword evidence="2" id="KW-0547">Nucleotide-binding</keyword>
<dbReference type="AlphaFoldDB" id="A0A126V0A0"/>
<dbReference type="InterPro" id="IPR043129">
    <property type="entry name" value="ATPase_NBD"/>
</dbReference>
<evidence type="ECO:0000256" key="4">
    <source>
        <dbReference type="ARBA" id="ARBA00022840"/>
    </source>
</evidence>
<gene>
    <name evidence="5" type="ORF">RC74_11230</name>
</gene>
<dbReference type="Proteomes" id="UP000070371">
    <property type="component" value="Chromosome"/>
</dbReference>
<organism evidence="5 6">
    <name type="scientific">Falsihalocynthiibacter arcticus</name>
    <dbReference type="NCBI Taxonomy" id="1579316"/>
    <lineage>
        <taxon>Bacteria</taxon>
        <taxon>Pseudomonadati</taxon>
        <taxon>Pseudomonadota</taxon>
        <taxon>Alphaproteobacteria</taxon>
        <taxon>Rhodobacterales</taxon>
        <taxon>Roseobacteraceae</taxon>
        <taxon>Falsihalocynthiibacter</taxon>
    </lineage>
</organism>
<keyword evidence="1" id="KW-0808">Transferase</keyword>
<protein>
    <submittedName>
        <fullName evidence="5">Uncharacterized protein</fullName>
    </submittedName>
</protein>
<keyword evidence="6" id="KW-1185">Reference proteome</keyword>
<dbReference type="GO" id="GO:0005829">
    <property type="term" value="C:cytosol"/>
    <property type="evidence" value="ECO:0007669"/>
    <property type="project" value="TreeGrafter"/>
</dbReference>
<evidence type="ECO:0000256" key="2">
    <source>
        <dbReference type="ARBA" id="ARBA00022741"/>
    </source>
</evidence>
<keyword evidence="4" id="KW-0067">ATP-binding</keyword>
<dbReference type="GO" id="GO:0005524">
    <property type="term" value="F:ATP binding"/>
    <property type="evidence" value="ECO:0007669"/>
    <property type="project" value="UniProtKB-KW"/>
</dbReference>
<evidence type="ECO:0000313" key="6">
    <source>
        <dbReference type="Proteomes" id="UP000070371"/>
    </source>
</evidence>
<accession>A0A126V0A0</accession>
<sequence length="90" mass="9897">MGFILRYGFHGLSYEYIACALPQHLGRKAKRRVIVAHPGSGATSMRFTPQDSLMMGRRRGALAPEVMLYLPQEKSMSATDIASNRGSNAP</sequence>
<evidence type="ECO:0000256" key="3">
    <source>
        <dbReference type="ARBA" id="ARBA00022777"/>
    </source>
</evidence>
<dbReference type="GO" id="GO:0008776">
    <property type="term" value="F:acetate kinase activity"/>
    <property type="evidence" value="ECO:0007669"/>
    <property type="project" value="TreeGrafter"/>
</dbReference>
<dbReference type="KEGG" id="hat:RC74_11230"/>
<dbReference type="OrthoDB" id="9802453at2"/>
<dbReference type="SUPFAM" id="SSF53067">
    <property type="entry name" value="Actin-like ATPase domain"/>
    <property type="match status" value="1"/>
</dbReference>
<name>A0A126V0A0_9RHOB</name>
<keyword evidence="3" id="KW-0418">Kinase</keyword>
<dbReference type="GO" id="GO:0006083">
    <property type="term" value="P:acetate metabolic process"/>
    <property type="evidence" value="ECO:0007669"/>
    <property type="project" value="TreeGrafter"/>
</dbReference>
<dbReference type="InterPro" id="IPR000890">
    <property type="entry name" value="Aliphatic_acid_kin_short-chain"/>
</dbReference>